<sequence length="370" mass="42519">MNNVNIKTQKTIVSMCNVQYKKHEKERDLKIAAFIASHTSIRSIDHLSNILKSSYPQSKDFQMHRTKCSNLITNVIAPNMLTNLIEDIGDMEYSMIVDESTDVVTCKYLCLCIKYFSHPQNRIVTKYLGKIEIEHADSNSLHSAVIEYSKDIGLNLSKMIGLGTDGGSNLCGKKHSLFTLLRSENSDLQLVRCVCHALNNAASAAAEEFPASIEFLCREVHNWFNNSSVRRSTYKLTWDTMNKSDESNKNDSQKDLHKFVKLSSTRWLSRFNVVRVILEHYLELILVWLLILKNAIPPRLLCQMLQDNSNFLYLTIIKPILYEVNDVNLAFQRENVDLGLAYDDLKHLIILLARKIMKPSFFNRFKGKYA</sequence>
<reference evidence="2 3" key="1">
    <citation type="journal article" date="2014" name="Curr. Biol.">
        <title>The genome of the clonal raider ant Cerapachys biroi.</title>
        <authorList>
            <person name="Oxley P.R."/>
            <person name="Ji L."/>
            <person name="Fetter-Pruneda I."/>
            <person name="McKenzie S.K."/>
            <person name="Li C."/>
            <person name="Hu H."/>
            <person name="Zhang G."/>
            <person name="Kronauer D.J."/>
        </authorList>
    </citation>
    <scope>NUCLEOTIDE SEQUENCE [LARGE SCALE GENOMIC DNA]</scope>
</reference>
<dbReference type="PANTHER" id="PTHR37162">
    <property type="entry name" value="HAT FAMILY DIMERISATION DOMAINCONTAINING PROTEIN-RELATED"/>
    <property type="match status" value="1"/>
</dbReference>
<evidence type="ECO:0000313" key="3">
    <source>
        <dbReference type="Proteomes" id="UP000053097"/>
    </source>
</evidence>
<dbReference type="STRING" id="2015173.A0A026VV26"/>
<dbReference type="Proteomes" id="UP000053097">
    <property type="component" value="Unassembled WGS sequence"/>
</dbReference>
<dbReference type="InterPro" id="IPR025398">
    <property type="entry name" value="DUF4371"/>
</dbReference>
<dbReference type="Pfam" id="PF14291">
    <property type="entry name" value="DUF4371"/>
    <property type="match status" value="1"/>
</dbReference>
<dbReference type="PANTHER" id="PTHR37162:SF1">
    <property type="entry name" value="BED-TYPE DOMAIN-CONTAINING PROTEIN"/>
    <property type="match status" value="1"/>
</dbReference>
<dbReference type="SUPFAM" id="SSF53098">
    <property type="entry name" value="Ribonuclease H-like"/>
    <property type="match status" value="1"/>
</dbReference>
<accession>A0A026VV26</accession>
<organism evidence="2 3">
    <name type="scientific">Ooceraea biroi</name>
    <name type="common">Clonal raider ant</name>
    <name type="synonym">Cerapachys biroi</name>
    <dbReference type="NCBI Taxonomy" id="2015173"/>
    <lineage>
        <taxon>Eukaryota</taxon>
        <taxon>Metazoa</taxon>
        <taxon>Ecdysozoa</taxon>
        <taxon>Arthropoda</taxon>
        <taxon>Hexapoda</taxon>
        <taxon>Insecta</taxon>
        <taxon>Pterygota</taxon>
        <taxon>Neoptera</taxon>
        <taxon>Endopterygota</taxon>
        <taxon>Hymenoptera</taxon>
        <taxon>Apocrita</taxon>
        <taxon>Aculeata</taxon>
        <taxon>Formicoidea</taxon>
        <taxon>Formicidae</taxon>
        <taxon>Dorylinae</taxon>
        <taxon>Ooceraea</taxon>
    </lineage>
</organism>
<dbReference type="OrthoDB" id="10023262at2759"/>
<name>A0A026VV26_OOCBI</name>
<evidence type="ECO:0000259" key="1">
    <source>
        <dbReference type="Pfam" id="PF14291"/>
    </source>
</evidence>
<feature type="domain" description="DUF4371" evidence="1">
    <location>
        <begin position="58"/>
        <end position="173"/>
    </location>
</feature>
<protein>
    <submittedName>
        <fullName evidence="2">Zinc finger MYM-type protein</fullName>
    </submittedName>
</protein>
<keyword evidence="3" id="KW-1185">Reference proteome</keyword>
<dbReference type="EMBL" id="KK107833">
    <property type="protein sequence ID" value="EZA47535.1"/>
    <property type="molecule type" value="Genomic_DNA"/>
</dbReference>
<dbReference type="OMA" id="VEICAHY"/>
<dbReference type="InterPro" id="IPR012337">
    <property type="entry name" value="RNaseH-like_sf"/>
</dbReference>
<dbReference type="AlphaFoldDB" id="A0A026VV26"/>
<proteinExistence type="predicted"/>
<evidence type="ECO:0000313" key="2">
    <source>
        <dbReference type="EMBL" id="EZA47535.1"/>
    </source>
</evidence>
<gene>
    <name evidence="2" type="ORF">X777_16217</name>
</gene>